<gene>
    <name evidence="2" type="ORF">PGLA1383_LOCUS31792</name>
</gene>
<proteinExistence type="predicted"/>
<dbReference type="InterPro" id="IPR029071">
    <property type="entry name" value="Ubiquitin-like_domsf"/>
</dbReference>
<evidence type="ECO:0000313" key="3">
    <source>
        <dbReference type="Proteomes" id="UP000654075"/>
    </source>
</evidence>
<organism evidence="2 3">
    <name type="scientific">Polarella glacialis</name>
    <name type="common">Dinoflagellate</name>
    <dbReference type="NCBI Taxonomy" id="89957"/>
    <lineage>
        <taxon>Eukaryota</taxon>
        <taxon>Sar</taxon>
        <taxon>Alveolata</taxon>
        <taxon>Dinophyceae</taxon>
        <taxon>Suessiales</taxon>
        <taxon>Suessiaceae</taxon>
        <taxon>Polarella</taxon>
    </lineage>
</organism>
<reference evidence="2" key="1">
    <citation type="submission" date="2021-02" db="EMBL/GenBank/DDBJ databases">
        <authorList>
            <person name="Dougan E. K."/>
            <person name="Rhodes N."/>
            <person name="Thang M."/>
            <person name="Chan C."/>
        </authorList>
    </citation>
    <scope>NUCLEOTIDE SEQUENCE</scope>
</reference>
<protein>
    <recommendedName>
        <fullName evidence="1">Ubiquitin-like domain-containing protein</fullName>
    </recommendedName>
</protein>
<dbReference type="Pfam" id="PF13475">
    <property type="entry name" value="DUF4116"/>
    <property type="match status" value="3"/>
</dbReference>
<feature type="domain" description="Ubiquitin-like" evidence="1">
    <location>
        <begin position="119"/>
        <end position="184"/>
    </location>
</feature>
<dbReference type="InterPro" id="IPR000626">
    <property type="entry name" value="Ubiquitin-like_dom"/>
</dbReference>
<name>A0A813FJY4_POLGL</name>
<dbReference type="SUPFAM" id="SSF54236">
    <property type="entry name" value="Ubiquitin-like"/>
    <property type="match status" value="1"/>
</dbReference>
<dbReference type="PROSITE" id="PS50053">
    <property type="entry name" value="UBIQUITIN_2"/>
    <property type="match status" value="1"/>
</dbReference>
<sequence>MRLRAKARAQLETPSLAAALLRGQQSEPRLVNRAFLNTLYRGDEAGRLRDVLELMRGFGGTSRFFVRGHRCPVLYVSQDLGSLNKPVLGFLSTWQDESEQDLAEDGPAHLAGQSTFDTSTIQLRIDKGLTGEQLCQPLRVGRRWTVKELKRAISHHAGIAEHEQRLLDLASGGATLGDDQMLEDILDLASAEGPRLSMLRLEPRWAEALRKVEANPSTLGLLPDDLRSDRDLTLAAVSREGAVLEFAAAAWRKDAQVVLAAAASDPAALELADDELWSNRDFALRAAELHGAAALRLARKALQADSEEGIEFFSEDEKEDARACPLQDREVVLAAVRQDGCALEFASELIRGDREVVLAAVSCDGRALQFAADELRGDRDIALIAVKQEGKALRFASKEIRGDRTVVLAAVEQNARALQFATEDVLRDREVVLAAMDRDPSMAQQLAAMARSSGVWT</sequence>
<dbReference type="EMBL" id="CAJNNV010025361">
    <property type="protein sequence ID" value="CAE8614058.1"/>
    <property type="molecule type" value="Genomic_DNA"/>
</dbReference>
<dbReference type="InterPro" id="IPR025197">
    <property type="entry name" value="DUF4116"/>
</dbReference>
<evidence type="ECO:0000259" key="1">
    <source>
        <dbReference type="PROSITE" id="PS50053"/>
    </source>
</evidence>
<dbReference type="CDD" id="cd17039">
    <property type="entry name" value="Ubl_ubiquitin_like"/>
    <property type="match status" value="1"/>
</dbReference>
<accession>A0A813FJY4</accession>
<keyword evidence="3" id="KW-1185">Reference proteome</keyword>
<evidence type="ECO:0000313" key="2">
    <source>
        <dbReference type="EMBL" id="CAE8614058.1"/>
    </source>
</evidence>
<dbReference type="AlphaFoldDB" id="A0A813FJY4"/>
<dbReference type="Proteomes" id="UP000654075">
    <property type="component" value="Unassembled WGS sequence"/>
</dbReference>
<dbReference type="Gene3D" id="3.10.20.90">
    <property type="entry name" value="Phosphatidylinositol 3-kinase Catalytic Subunit, Chain A, domain 1"/>
    <property type="match status" value="1"/>
</dbReference>
<comment type="caution">
    <text evidence="2">The sequence shown here is derived from an EMBL/GenBank/DDBJ whole genome shotgun (WGS) entry which is preliminary data.</text>
</comment>